<dbReference type="EMBL" id="KI394313">
    <property type="protein sequence ID" value="ERN03964.1"/>
    <property type="molecule type" value="Genomic_DNA"/>
</dbReference>
<dbReference type="Proteomes" id="UP000017836">
    <property type="component" value="Unassembled WGS sequence"/>
</dbReference>
<proteinExistence type="predicted"/>
<name>W1P8F5_AMBTC</name>
<dbReference type="Gramene" id="ERN03964">
    <property type="protein sequence ID" value="ERN03964"/>
    <property type="gene ID" value="AMTR_s00079p00093310"/>
</dbReference>
<organism evidence="1 2">
    <name type="scientific">Amborella trichopoda</name>
    <dbReference type="NCBI Taxonomy" id="13333"/>
    <lineage>
        <taxon>Eukaryota</taxon>
        <taxon>Viridiplantae</taxon>
        <taxon>Streptophyta</taxon>
        <taxon>Embryophyta</taxon>
        <taxon>Tracheophyta</taxon>
        <taxon>Spermatophyta</taxon>
        <taxon>Magnoliopsida</taxon>
        <taxon>Amborellales</taxon>
        <taxon>Amborellaceae</taxon>
        <taxon>Amborella</taxon>
    </lineage>
</organism>
<evidence type="ECO:0000313" key="2">
    <source>
        <dbReference type="Proteomes" id="UP000017836"/>
    </source>
</evidence>
<sequence>MTIKFENEPLNEARPNSNVIMIIEDMPLKGDLEVKNYKHIQGNSLISPRDRTIVKDKGVIVDQNMCINMISINQECTPSQDQETENPDNSILGIIIVTTLKKLTTSRAEGVI</sequence>
<gene>
    <name evidence="1" type="ORF">AMTR_s00079p00093310</name>
</gene>
<dbReference type="HOGENOM" id="CLU_2174388_0_0_1"/>
<protein>
    <submittedName>
        <fullName evidence="1">Uncharacterized protein</fullName>
    </submittedName>
</protein>
<evidence type="ECO:0000313" key="1">
    <source>
        <dbReference type="EMBL" id="ERN03964.1"/>
    </source>
</evidence>
<dbReference type="AlphaFoldDB" id="W1P8F5"/>
<keyword evidence="2" id="KW-1185">Reference proteome</keyword>
<reference evidence="2" key="1">
    <citation type="journal article" date="2013" name="Science">
        <title>The Amborella genome and the evolution of flowering plants.</title>
        <authorList>
            <consortium name="Amborella Genome Project"/>
        </authorList>
    </citation>
    <scope>NUCLEOTIDE SEQUENCE [LARGE SCALE GENOMIC DNA]</scope>
</reference>
<accession>W1P8F5</accession>